<evidence type="ECO:0000313" key="2">
    <source>
        <dbReference type="Proteomes" id="UP001549110"/>
    </source>
</evidence>
<protein>
    <submittedName>
        <fullName evidence="1">Uncharacterized protein</fullName>
    </submittedName>
</protein>
<name>A0ABV2EF51_9CAUL</name>
<proteinExistence type="predicted"/>
<dbReference type="EMBL" id="JBEPLU010000001">
    <property type="protein sequence ID" value="MET3525649.1"/>
    <property type="molecule type" value="Genomic_DNA"/>
</dbReference>
<sequence length="53" mass="5992">MPKELFEVASPFEEPELDMVEALDAELDAESVEINARRAQAEHPENLRLARAI</sequence>
<dbReference type="Proteomes" id="UP001549110">
    <property type="component" value="Unassembled WGS sequence"/>
</dbReference>
<reference evidence="1 2" key="1">
    <citation type="submission" date="2024-06" db="EMBL/GenBank/DDBJ databases">
        <title>Genomic Encyclopedia of Type Strains, Phase IV (KMG-IV): sequencing the most valuable type-strain genomes for metagenomic binning, comparative biology and taxonomic classification.</title>
        <authorList>
            <person name="Goeker M."/>
        </authorList>
    </citation>
    <scope>NUCLEOTIDE SEQUENCE [LARGE SCALE GENOMIC DNA]</scope>
    <source>
        <strain evidence="1 2">DSM 17809</strain>
    </source>
</reference>
<gene>
    <name evidence="1" type="ORF">ABID41_000744</name>
</gene>
<accession>A0ABV2EF51</accession>
<keyword evidence="2" id="KW-1185">Reference proteome</keyword>
<comment type="caution">
    <text evidence="1">The sequence shown here is derived from an EMBL/GenBank/DDBJ whole genome shotgun (WGS) entry which is preliminary data.</text>
</comment>
<dbReference type="RefSeq" id="WP_331928211.1">
    <property type="nucleotide sequence ID" value="NZ_JBEPLU010000001.1"/>
</dbReference>
<evidence type="ECO:0000313" key="1">
    <source>
        <dbReference type="EMBL" id="MET3525649.1"/>
    </source>
</evidence>
<organism evidence="1 2">
    <name type="scientific">Phenylobacterium koreense</name>
    <dbReference type="NCBI Taxonomy" id="266125"/>
    <lineage>
        <taxon>Bacteria</taxon>
        <taxon>Pseudomonadati</taxon>
        <taxon>Pseudomonadota</taxon>
        <taxon>Alphaproteobacteria</taxon>
        <taxon>Caulobacterales</taxon>
        <taxon>Caulobacteraceae</taxon>
        <taxon>Phenylobacterium</taxon>
    </lineage>
</organism>